<feature type="transmembrane region" description="Helical" evidence="8">
    <location>
        <begin position="295"/>
        <end position="319"/>
    </location>
</feature>
<dbReference type="Proteomes" id="UP000053317">
    <property type="component" value="Unassembled WGS sequence"/>
</dbReference>
<evidence type="ECO:0000256" key="2">
    <source>
        <dbReference type="ARBA" id="ARBA00010992"/>
    </source>
</evidence>
<feature type="transmembrane region" description="Helical" evidence="8">
    <location>
        <begin position="363"/>
        <end position="381"/>
    </location>
</feature>
<proteinExistence type="inferred from homology"/>
<evidence type="ECO:0000256" key="7">
    <source>
        <dbReference type="RuleBase" id="RU003346"/>
    </source>
</evidence>
<feature type="transmembrane region" description="Helical" evidence="8">
    <location>
        <begin position="39"/>
        <end position="59"/>
    </location>
</feature>
<dbReference type="EMBL" id="LCWF01000186">
    <property type="protein sequence ID" value="KKY15489.1"/>
    <property type="molecule type" value="Genomic_DNA"/>
</dbReference>
<evidence type="ECO:0000256" key="8">
    <source>
        <dbReference type="SAM" id="Phobius"/>
    </source>
</evidence>
<dbReference type="InterPro" id="IPR050360">
    <property type="entry name" value="MFS_Sugar_Transporters"/>
</dbReference>
<evidence type="ECO:0000313" key="11">
    <source>
        <dbReference type="Proteomes" id="UP000053317"/>
    </source>
</evidence>
<evidence type="ECO:0000313" key="10">
    <source>
        <dbReference type="EMBL" id="KKY15489.1"/>
    </source>
</evidence>
<dbReference type="PANTHER" id="PTHR48022">
    <property type="entry name" value="PLASTIDIC GLUCOSE TRANSPORTER 4"/>
    <property type="match status" value="1"/>
</dbReference>
<keyword evidence="5 8" id="KW-1133">Transmembrane helix</keyword>
<feature type="transmembrane region" description="Helical" evidence="8">
    <location>
        <begin position="71"/>
        <end position="89"/>
    </location>
</feature>
<reference evidence="10 11" key="2">
    <citation type="submission" date="2015-05" db="EMBL/GenBank/DDBJ databases">
        <authorList>
            <person name="Morales-Cruz A."/>
            <person name="Amrine K.C."/>
            <person name="Cantu D."/>
        </authorList>
    </citation>
    <scope>NUCLEOTIDE SEQUENCE [LARGE SCALE GENOMIC DNA]</scope>
    <source>
        <strain evidence="10">UCRPC4</strain>
    </source>
</reference>
<name>A0A0G2DY23_PHACM</name>
<evidence type="ECO:0000256" key="6">
    <source>
        <dbReference type="ARBA" id="ARBA00023136"/>
    </source>
</evidence>
<keyword evidence="4 8" id="KW-0812">Transmembrane</keyword>
<dbReference type="PROSITE" id="PS50850">
    <property type="entry name" value="MFS"/>
    <property type="match status" value="1"/>
</dbReference>
<organism evidence="10 11">
    <name type="scientific">Phaeomoniella chlamydospora</name>
    <name type="common">Phaeoacremonium chlamydosporum</name>
    <dbReference type="NCBI Taxonomy" id="158046"/>
    <lineage>
        <taxon>Eukaryota</taxon>
        <taxon>Fungi</taxon>
        <taxon>Dikarya</taxon>
        <taxon>Ascomycota</taxon>
        <taxon>Pezizomycotina</taxon>
        <taxon>Eurotiomycetes</taxon>
        <taxon>Chaetothyriomycetidae</taxon>
        <taxon>Phaeomoniellales</taxon>
        <taxon>Phaeomoniellaceae</taxon>
        <taxon>Phaeomoniella</taxon>
    </lineage>
</organism>
<dbReference type="SUPFAM" id="SSF103473">
    <property type="entry name" value="MFS general substrate transporter"/>
    <property type="match status" value="1"/>
</dbReference>
<dbReference type="PANTHER" id="PTHR48022:SF28">
    <property type="entry name" value="MAJOR FACILITATOR SUPERFAMILY (MFS) PROFILE DOMAIN-CONTAINING PROTEIN-RELATED"/>
    <property type="match status" value="1"/>
</dbReference>
<feature type="transmembrane region" description="Helical" evidence="8">
    <location>
        <begin position="15"/>
        <end position="33"/>
    </location>
</feature>
<keyword evidence="3 7" id="KW-0813">Transport</keyword>
<dbReference type="PROSITE" id="PS00217">
    <property type="entry name" value="SUGAR_TRANSPORT_2"/>
    <property type="match status" value="1"/>
</dbReference>
<feature type="transmembrane region" description="Helical" evidence="8">
    <location>
        <begin position="260"/>
        <end position="283"/>
    </location>
</feature>
<gene>
    <name evidence="10" type="ORF">UCRPC4_g06356</name>
</gene>
<dbReference type="GO" id="GO:0005351">
    <property type="term" value="F:carbohydrate:proton symporter activity"/>
    <property type="evidence" value="ECO:0007669"/>
    <property type="project" value="TreeGrafter"/>
</dbReference>
<dbReference type="NCBIfam" id="TIGR00879">
    <property type="entry name" value="SP"/>
    <property type="match status" value="1"/>
</dbReference>
<accession>A0A0G2DY23</accession>
<sequence length="424" mass="47463">MLAAVGEQLGRRKSVAIGVVIMVIGSILQSTAFTRPHLIVARVVVGVGLGIVNSTVPVLQAEFAPKATRGLYVCMQLTTLNFGIFFVYWMDYGFSFHSGSFAWRVPVILQCVFLFPMLVLIWLIDETPRWLAADDRYEEALEVLRRLKSHNSDDADLRATHEDIVRTVNVEKSIGAGSWKDLLKNDSIQSQRRLLIACGIQAFQQLGGVNAIIYYSSTIFLKSVEFSAHTSSLMSGFLQTWFFLASFIPWLLIDRIGRRPLLLSMISVMAVVMAVQAALIYQVQHKTSISHASGIGAAIMLFVFQGAFTIGFQATVWVYPSEILPLRLRQRGSSISTASNWIMNYMIVQITPPAIQNIGWKTYIIFAILNTVWVPIIYLFFPETKGLELEDVDRLFAKGNAAVTYALDRPKEEVDVVENTNHDV</sequence>
<evidence type="ECO:0000256" key="3">
    <source>
        <dbReference type="ARBA" id="ARBA00022448"/>
    </source>
</evidence>
<dbReference type="InterPro" id="IPR003663">
    <property type="entry name" value="Sugar/inositol_transpt"/>
</dbReference>
<dbReference type="InterPro" id="IPR005829">
    <property type="entry name" value="Sugar_transporter_CS"/>
</dbReference>
<keyword evidence="10" id="KW-0762">Sugar transport</keyword>
<dbReference type="OrthoDB" id="6133115at2759"/>
<evidence type="ECO:0000256" key="1">
    <source>
        <dbReference type="ARBA" id="ARBA00004141"/>
    </source>
</evidence>
<keyword evidence="11" id="KW-1185">Reference proteome</keyword>
<dbReference type="InterPro" id="IPR005828">
    <property type="entry name" value="MFS_sugar_transport-like"/>
</dbReference>
<feature type="transmembrane region" description="Helical" evidence="8">
    <location>
        <begin position="194"/>
        <end position="216"/>
    </location>
</feature>
<dbReference type="InterPro" id="IPR020846">
    <property type="entry name" value="MFS_dom"/>
</dbReference>
<feature type="transmembrane region" description="Helical" evidence="8">
    <location>
        <begin position="236"/>
        <end position="253"/>
    </location>
</feature>
<feature type="transmembrane region" description="Helical" evidence="8">
    <location>
        <begin position="101"/>
        <end position="124"/>
    </location>
</feature>
<dbReference type="Pfam" id="PF00083">
    <property type="entry name" value="Sugar_tr"/>
    <property type="match status" value="1"/>
</dbReference>
<dbReference type="PRINTS" id="PR00171">
    <property type="entry name" value="SUGRTRNSPORT"/>
</dbReference>
<comment type="similarity">
    <text evidence="2 7">Belongs to the major facilitator superfamily. Sugar transporter (TC 2.A.1.1) family.</text>
</comment>
<evidence type="ECO:0000259" key="9">
    <source>
        <dbReference type="PROSITE" id="PS50850"/>
    </source>
</evidence>
<evidence type="ECO:0000256" key="5">
    <source>
        <dbReference type="ARBA" id="ARBA00022989"/>
    </source>
</evidence>
<dbReference type="Gene3D" id="1.20.1250.20">
    <property type="entry name" value="MFS general substrate transporter like domains"/>
    <property type="match status" value="1"/>
</dbReference>
<dbReference type="GO" id="GO:0016020">
    <property type="term" value="C:membrane"/>
    <property type="evidence" value="ECO:0007669"/>
    <property type="project" value="UniProtKB-SubCell"/>
</dbReference>
<keyword evidence="6 8" id="KW-0472">Membrane</keyword>
<reference evidence="10 11" key="1">
    <citation type="submission" date="2015-05" db="EMBL/GenBank/DDBJ databases">
        <title>Distinctive expansion of gene families associated with plant cell wall degradation and secondary metabolism in the genomes of grapevine trunk pathogens.</title>
        <authorList>
            <person name="Lawrence D.P."/>
            <person name="Travadon R."/>
            <person name="Rolshausen P.E."/>
            <person name="Baumgartner K."/>
        </authorList>
    </citation>
    <scope>NUCLEOTIDE SEQUENCE [LARGE SCALE GENOMIC DNA]</scope>
    <source>
        <strain evidence="10">UCRPC4</strain>
    </source>
</reference>
<comment type="caution">
    <text evidence="10">The sequence shown here is derived from an EMBL/GenBank/DDBJ whole genome shotgun (WGS) entry which is preliminary data.</text>
</comment>
<feature type="domain" description="Major facilitator superfamily (MFS) profile" evidence="9">
    <location>
        <begin position="1"/>
        <end position="385"/>
    </location>
</feature>
<evidence type="ECO:0000256" key="4">
    <source>
        <dbReference type="ARBA" id="ARBA00022692"/>
    </source>
</evidence>
<dbReference type="InterPro" id="IPR036259">
    <property type="entry name" value="MFS_trans_sf"/>
</dbReference>
<protein>
    <submittedName>
        <fullName evidence="10">Putative sugar transporter stl1</fullName>
    </submittedName>
</protein>
<comment type="subcellular location">
    <subcellularLocation>
        <location evidence="1">Membrane</location>
        <topology evidence="1">Multi-pass membrane protein</topology>
    </subcellularLocation>
</comment>
<dbReference type="AlphaFoldDB" id="A0A0G2DY23"/>